<accession>A0A1E1JQY0</accession>
<reference evidence="3" key="1">
    <citation type="submission" date="2016-03" db="EMBL/GenBank/DDBJ databases">
        <authorList>
            <person name="Ploux O."/>
        </authorList>
    </citation>
    <scope>NUCLEOTIDE SEQUENCE [LARGE SCALE GENOMIC DNA]</scope>
    <source>
        <strain evidence="3">UK7</strain>
    </source>
</reference>
<dbReference type="Proteomes" id="UP000178129">
    <property type="component" value="Unassembled WGS sequence"/>
</dbReference>
<proteinExistence type="predicted"/>
<dbReference type="InParanoid" id="A0A1E1JQY0"/>
<dbReference type="AlphaFoldDB" id="A0A1E1JQY0"/>
<dbReference type="EMBL" id="FJUW01000001">
    <property type="protein sequence ID" value="CZS88208.1"/>
    <property type="molecule type" value="Genomic_DNA"/>
</dbReference>
<gene>
    <name evidence="2" type="ORF">RCO7_14099</name>
</gene>
<protein>
    <submittedName>
        <fullName evidence="2">Uncharacterized protein</fullName>
    </submittedName>
</protein>
<feature type="region of interest" description="Disordered" evidence="1">
    <location>
        <begin position="1"/>
        <end position="20"/>
    </location>
</feature>
<keyword evidence="3" id="KW-1185">Reference proteome</keyword>
<evidence type="ECO:0000313" key="2">
    <source>
        <dbReference type="EMBL" id="CZS88208.1"/>
    </source>
</evidence>
<comment type="caution">
    <text evidence="2">The sequence shown here is derived from an EMBL/GenBank/DDBJ whole genome shotgun (WGS) entry which is preliminary data.</text>
</comment>
<name>A0A1E1JQY0_9HELO</name>
<evidence type="ECO:0000313" key="3">
    <source>
        <dbReference type="Proteomes" id="UP000178129"/>
    </source>
</evidence>
<sequence>MSDWDTGNAYGGRDSDMRTIDDETHPLEWYGLPGLHVK</sequence>
<organism evidence="2 3">
    <name type="scientific">Rhynchosporium graminicola</name>
    <dbReference type="NCBI Taxonomy" id="2792576"/>
    <lineage>
        <taxon>Eukaryota</taxon>
        <taxon>Fungi</taxon>
        <taxon>Dikarya</taxon>
        <taxon>Ascomycota</taxon>
        <taxon>Pezizomycotina</taxon>
        <taxon>Leotiomycetes</taxon>
        <taxon>Helotiales</taxon>
        <taxon>Ploettnerulaceae</taxon>
        <taxon>Rhynchosporium</taxon>
    </lineage>
</organism>
<evidence type="ECO:0000256" key="1">
    <source>
        <dbReference type="SAM" id="MobiDB-lite"/>
    </source>
</evidence>